<proteinExistence type="predicted"/>
<sequence length="259" mass="28933">MKFLRILFLLSITIAGSAQAGTLVLPECVPSPKIETEIYFYIDNSVLVEYSAEFVESKIDSWVKYSNLTLKNSCVPMTRRVSKIEYLATVDSTWFQDVELAKNLLNYYSAYEIPEVNSSGIPIFKAVLFANTTDSFKSQWCGEASLSSNYFVIGLDCYDSTMEHEIGHLSGAGHDMKTLLEYNPEFDSDNYLQSRYPAQKSYSFGAVCSGRGTVMSYERDSFPAYSSPDISIDGEACGNLESANNAQVLRDFAKKHAPK</sequence>
<evidence type="ECO:0000256" key="1">
    <source>
        <dbReference type="SAM" id="SignalP"/>
    </source>
</evidence>
<dbReference type="EMBL" id="JAFEUM010000009">
    <property type="protein sequence ID" value="MBM7038223.1"/>
    <property type="molecule type" value="Genomic_DNA"/>
</dbReference>
<feature type="signal peptide" evidence="1">
    <location>
        <begin position="1"/>
        <end position="20"/>
    </location>
</feature>
<comment type="caution">
    <text evidence="2">The sequence shown here is derived from an EMBL/GenBank/DDBJ whole genome shotgun (WGS) entry which is preliminary data.</text>
</comment>
<dbReference type="Proteomes" id="UP000809621">
    <property type="component" value="Unassembled WGS sequence"/>
</dbReference>
<name>A0ABS2HL59_9VIBR</name>
<keyword evidence="3" id="KW-1185">Reference proteome</keyword>
<evidence type="ECO:0000313" key="2">
    <source>
        <dbReference type="EMBL" id="MBM7038223.1"/>
    </source>
</evidence>
<protein>
    <submittedName>
        <fullName evidence="2">Uncharacterized protein</fullName>
    </submittedName>
</protein>
<organism evidence="2 3">
    <name type="scientific">Vibrio ulleungensis</name>
    <dbReference type="NCBI Taxonomy" id="2807619"/>
    <lineage>
        <taxon>Bacteria</taxon>
        <taxon>Pseudomonadati</taxon>
        <taxon>Pseudomonadota</taxon>
        <taxon>Gammaproteobacteria</taxon>
        <taxon>Vibrionales</taxon>
        <taxon>Vibrionaceae</taxon>
        <taxon>Vibrio</taxon>
    </lineage>
</organism>
<dbReference type="SUPFAM" id="SSF55486">
    <property type="entry name" value="Metalloproteases ('zincins'), catalytic domain"/>
    <property type="match status" value="1"/>
</dbReference>
<evidence type="ECO:0000313" key="3">
    <source>
        <dbReference type="Proteomes" id="UP000809621"/>
    </source>
</evidence>
<feature type="chain" id="PRO_5047211347" evidence="1">
    <location>
        <begin position="21"/>
        <end position="259"/>
    </location>
</feature>
<keyword evidence="1" id="KW-0732">Signal</keyword>
<reference evidence="2 3" key="1">
    <citation type="submission" date="2021-02" db="EMBL/GenBank/DDBJ databases">
        <authorList>
            <person name="Park J.-S."/>
        </authorList>
    </citation>
    <scope>NUCLEOTIDE SEQUENCE [LARGE SCALE GENOMIC DNA]</scope>
    <source>
        <strain evidence="2 3">188UL20-2</strain>
    </source>
</reference>
<accession>A0ABS2HL59</accession>
<gene>
    <name evidence="2" type="ORF">JQC93_17655</name>
</gene>